<accession>A0A6G8PTF3</accession>
<feature type="transmembrane region" description="Helical" evidence="2">
    <location>
        <begin position="105"/>
        <end position="127"/>
    </location>
</feature>
<proteinExistence type="inferred from homology"/>
<evidence type="ECO:0000256" key="2">
    <source>
        <dbReference type="SAM" id="Phobius"/>
    </source>
</evidence>
<feature type="transmembrane region" description="Helical" evidence="2">
    <location>
        <begin position="35"/>
        <end position="55"/>
    </location>
</feature>
<dbReference type="Pfam" id="PF13727">
    <property type="entry name" value="CoA_binding_3"/>
    <property type="match status" value="1"/>
</dbReference>
<feature type="transmembrane region" description="Helical" evidence="2">
    <location>
        <begin position="133"/>
        <end position="153"/>
    </location>
</feature>
<reference evidence="4 5" key="1">
    <citation type="submission" date="2019-10" db="EMBL/GenBank/DDBJ databases">
        <title>Rubrobacter sp nov SCSIO 52915 isolated from a deep-sea sediment in the South China Sea.</title>
        <authorList>
            <person name="Chen R.W."/>
        </authorList>
    </citation>
    <scope>NUCLEOTIDE SEQUENCE [LARGE SCALE GENOMIC DNA]</scope>
    <source>
        <strain evidence="4 5">SCSIO 52915</strain>
    </source>
</reference>
<dbReference type="SUPFAM" id="SSF51735">
    <property type="entry name" value="NAD(P)-binding Rossmann-fold domains"/>
    <property type="match status" value="2"/>
</dbReference>
<comment type="similarity">
    <text evidence="1">Belongs to the polysaccharide synthase family.</text>
</comment>
<feature type="transmembrane region" description="Helical" evidence="2">
    <location>
        <begin position="67"/>
        <end position="85"/>
    </location>
</feature>
<dbReference type="InterPro" id="IPR051203">
    <property type="entry name" value="Polysaccharide_Synthase-Rel"/>
</dbReference>
<dbReference type="InterPro" id="IPR003869">
    <property type="entry name" value="Polysac_CapD-like"/>
</dbReference>
<evidence type="ECO:0000259" key="3">
    <source>
        <dbReference type="Pfam" id="PF02719"/>
    </source>
</evidence>
<protein>
    <submittedName>
        <fullName evidence="4">SDR family oxidoreductase</fullName>
    </submittedName>
</protein>
<dbReference type="EMBL" id="CP045121">
    <property type="protein sequence ID" value="QIN77710.1"/>
    <property type="molecule type" value="Genomic_DNA"/>
</dbReference>
<dbReference type="InterPro" id="IPR036291">
    <property type="entry name" value="NAD(P)-bd_dom_sf"/>
</dbReference>
<dbReference type="Gene3D" id="3.40.50.720">
    <property type="entry name" value="NAD(P)-binding Rossmann-like Domain"/>
    <property type="match status" value="2"/>
</dbReference>
<organism evidence="4 5">
    <name type="scientific">Rubrobacter marinus</name>
    <dbReference type="NCBI Taxonomy" id="2653852"/>
    <lineage>
        <taxon>Bacteria</taxon>
        <taxon>Bacillati</taxon>
        <taxon>Actinomycetota</taxon>
        <taxon>Rubrobacteria</taxon>
        <taxon>Rubrobacterales</taxon>
        <taxon>Rubrobacteraceae</taxon>
        <taxon>Rubrobacter</taxon>
    </lineage>
</organism>
<dbReference type="CDD" id="cd05237">
    <property type="entry name" value="UDP_invert_4-6DH_SDR_e"/>
    <property type="match status" value="1"/>
</dbReference>
<keyword evidence="2" id="KW-0472">Membrane</keyword>
<feature type="domain" description="Polysaccharide biosynthesis protein CapD-like" evidence="3">
    <location>
        <begin position="309"/>
        <end position="587"/>
    </location>
</feature>
<evidence type="ECO:0000313" key="4">
    <source>
        <dbReference type="EMBL" id="QIN77710.1"/>
    </source>
</evidence>
<dbReference type="KEGG" id="rmar:GBA65_03375"/>
<dbReference type="Pfam" id="PF02719">
    <property type="entry name" value="Polysacc_synt_2"/>
    <property type="match status" value="1"/>
</dbReference>
<keyword evidence="2" id="KW-1133">Transmembrane helix</keyword>
<keyword evidence="2" id="KW-0812">Transmembrane</keyword>
<name>A0A6G8PTF3_9ACTN</name>
<sequence length="639" mass="70096">MGRMRRIGRGGAPARALVRLRRGFVGEMSPTVRRAAAMLVDALIVVEAFVLALLFRFDGSVPDRYWVNFWPFTAFAIVVFLVLLYESGVYRSVLRYTGVYQGVRVASATAIATGVLFLADFVVELLYRRPMPLSVLLVGAVLAYVQLVAVRLYPRIFYELSLREVGQRDRALIVGAGEAGVTLARQLWRTPDADLKPVGFVDEDERLRGEQIESIPVLGGVEDIEKIVEERGVEQILIALPEASSEEMDRVWRECVKTGVGVKVVPKLAEFLERGTIELRELQIQDLLGRQPVEIDLDALTEFVNGKRVLVTGAGGSIGSELSRQISRLGPAHLVCLDRDESALFYLLEELARKGLPVAEPVVGDVTNADKIRALFERVKPELVFHAAAYKHVPLMEVHASEAVANNVGGTLNVARCAGEHGAEKFVNISTDKAVSPANVMGATKRLSENIVRSCAGEYPETVYASVRFGNVLGSRGSVVPTFRRQIEAGGPVTVTHPEMTRYFMMIPEAVSLVLQAGALADTYGTYVLEMGNPVKIVDLARKMLEIMDADGVEIRYIGLRPGEKLHEILSEEDERRVPTDHPMVARLVPGAPAPSDLLETVEEMTYLAREGHDAKALTLLRSTVPSYPATLESLAKGS</sequence>
<dbReference type="AlphaFoldDB" id="A0A6G8PTF3"/>
<keyword evidence="5" id="KW-1185">Reference proteome</keyword>
<evidence type="ECO:0000313" key="5">
    <source>
        <dbReference type="Proteomes" id="UP000502706"/>
    </source>
</evidence>
<gene>
    <name evidence="4" type="ORF">GBA65_03375</name>
</gene>
<dbReference type="PANTHER" id="PTHR43318">
    <property type="entry name" value="UDP-N-ACETYLGLUCOSAMINE 4,6-DEHYDRATASE"/>
    <property type="match status" value="1"/>
</dbReference>
<dbReference type="Proteomes" id="UP000502706">
    <property type="component" value="Chromosome"/>
</dbReference>
<dbReference type="PANTHER" id="PTHR43318:SF1">
    <property type="entry name" value="POLYSACCHARIDE BIOSYNTHESIS PROTEIN EPSC-RELATED"/>
    <property type="match status" value="1"/>
</dbReference>
<evidence type="ECO:0000256" key="1">
    <source>
        <dbReference type="ARBA" id="ARBA00007430"/>
    </source>
</evidence>